<dbReference type="EMBL" id="QWLA01000015">
    <property type="protein sequence ID" value="RIH87884.1"/>
    <property type="molecule type" value="Genomic_DNA"/>
</dbReference>
<dbReference type="Pfam" id="PF01547">
    <property type="entry name" value="SBP_bac_1"/>
    <property type="match status" value="1"/>
</dbReference>
<dbReference type="AlphaFoldDB" id="A0A399ETF4"/>
<dbReference type="OrthoDB" id="29360at2"/>
<dbReference type="InterPro" id="IPR050490">
    <property type="entry name" value="Bact_solute-bd_prot1"/>
</dbReference>
<sequence>MKREWMLAIGAVLVLAVPMASAQECKLPAQGSPAILNLVSFRFPMMEFYAKAIEACAGGNIRVNTTFLQADAFQAQVGTALAARGNSPYQIIWSNPNFVTQWGSKGWLLPLNLLIAKYGKQYGLDDIPNQLWNNGTISGRRYGIPVNFNTQIVFYRKDIFDELRLKPPTTFDEFLDVLKKLDAAKKTRFPSAIAFGGTQMAGEFHSNLMAFGGRWFDEQGRPAFNDEAGLKAAQAIRDWLQFMPPDVLSYTNDNVMVALQQGDIAISKIWLTRAAPMEDPNVSRVVGKIAYAPAFRATPNGPVAATAEGDMYSIPANTSNPELAFLAIMEAIKPSNQLLAARFGMVSRASIANNPELVKVNPAWPAALQNARNAASLRPFVPYMGIANNVVSRTLNQALATKSDLKAALDAAAKAVQDEMRAQGFLR</sequence>
<feature type="chain" id="PRO_5017464805" evidence="1">
    <location>
        <begin position="23"/>
        <end position="427"/>
    </location>
</feature>
<dbReference type="InterPro" id="IPR006059">
    <property type="entry name" value="SBP"/>
</dbReference>
<dbReference type="PANTHER" id="PTHR43649:SF12">
    <property type="entry name" value="DIACETYLCHITOBIOSE BINDING PROTEIN DASA"/>
    <property type="match status" value="1"/>
</dbReference>
<organism evidence="2 3">
    <name type="scientific">Calidithermus roseus</name>
    <dbReference type="NCBI Taxonomy" id="1644118"/>
    <lineage>
        <taxon>Bacteria</taxon>
        <taxon>Thermotogati</taxon>
        <taxon>Deinococcota</taxon>
        <taxon>Deinococci</taxon>
        <taxon>Thermales</taxon>
        <taxon>Thermaceae</taxon>
        <taxon>Calidithermus</taxon>
    </lineage>
</organism>
<keyword evidence="1" id="KW-0732">Signal</keyword>
<reference evidence="2 3" key="1">
    <citation type="submission" date="2018-08" db="EMBL/GenBank/DDBJ databases">
        <title>Meiothermus roseus NBRC 110900 genome sequencing project.</title>
        <authorList>
            <person name="Da Costa M.S."/>
            <person name="Albuquerque L."/>
            <person name="Raposo P."/>
            <person name="Froufe H.J.C."/>
            <person name="Barroso C.S."/>
            <person name="Egas C."/>
        </authorList>
    </citation>
    <scope>NUCLEOTIDE SEQUENCE [LARGE SCALE GENOMIC DNA]</scope>
    <source>
        <strain evidence="2 3">NBRC 110900</strain>
    </source>
</reference>
<evidence type="ECO:0000313" key="3">
    <source>
        <dbReference type="Proteomes" id="UP000265341"/>
    </source>
</evidence>
<evidence type="ECO:0000256" key="1">
    <source>
        <dbReference type="SAM" id="SignalP"/>
    </source>
</evidence>
<protein>
    <submittedName>
        <fullName evidence="2">Multiple sugar-binding protein</fullName>
    </submittedName>
</protein>
<feature type="signal peptide" evidence="1">
    <location>
        <begin position="1"/>
        <end position="22"/>
    </location>
</feature>
<name>A0A399ETF4_9DEIN</name>
<comment type="caution">
    <text evidence="2">The sequence shown here is derived from an EMBL/GenBank/DDBJ whole genome shotgun (WGS) entry which is preliminary data.</text>
</comment>
<dbReference type="RefSeq" id="WP_119276448.1">
    <property type="nucleotide sequence ID" value="NZ_QWLA01000015.1"/>
</dbReference>
<gene>
    <name evidence="2" type="primary">msmE_2</name>
    <name evidence="2" type="ORF">Mrose_01122</name>
</gene>
<keyword evidence="3" id="KW-1185">Reference proteome</keyword>
<evidence type="ECO:0000313" key="2">
    <source>
        <dbReference type="EMBL" id="RIH87884.1"/>
    </source>
</evidence>
<dbReference type="SUPFAM" id="SSF53850">
    <property type="entry name" value="Periplasmic binding protein-like II"/>
    <property type="match status" value="1"/>
</dbReference>
<dbReference type="PANTHER" id="PTHR43649">
    <property type="entry name" value="ARABINOSE-BINDING PROTEIN-RELATED"/>
    <property type="match status" value="1"/>
</dbReference>
<dbReference type="Proteomes" id="UP000265341">
    <property type="component" value="Unassembled WGS sequence"/>
</dbReference>
<dbReference type="Gene3D" id="3.40.190.10">
    <property type="entry name" value="Periplasmic binding protein-like II"/>
    <property type="match status" value="2"/>
</dbReference>
<accession>A0A399ETF4</accession>
<proteinExistence type="predicted"/>